<dbReference type="AlphaFoldDB" id="A0A7G3G949"/>
<keyword evidence="4" id="KW-1185">Reference proteome</keyword>
<dbReference type="KEGG" id="ifl:C1H71_08970"/>
<dbReference type="EMBL" id="CP025781">
    <property type="protein sequence ID" value="QBC43662.1"/>
    <property type="molecule type" value="Genomic_DNA"/>
</dbReference>
<organism evidence="3 4">
    <name type="scientific">Iodobacter fluviatilis</name>
    <dbReference type="NCBI Taxonomy" id="537"/>
    <lineage>
        <taxon>Bacteria</taxon>
        <taxon>Pseudomonadati</taxon>
        <taxon>Pseudomonadota</taxon>
        <taxon>Betaproteobacteria</taxon>
        <taxon>Neisseriales</taxon>
        <taxon>Chitinibacteraceae</taxon>
        <taxon>Iodobacter</taxon>
    </lineage>
</organism>
<evidence type="ECO:0000313" key="4">
    <source>
        <dbReference type="Proteomes" id="UP000515917"/>
    </source>
</evidence>
<reference evidence="3 4" key="1">
    <citation type="submission" date="2018-01" db="EMBL/GenBank/DDBJ databases">
        <title>Genome sequence of Iodobacter sp. strain PCH194 isolated from Indian Trans-Himalaya.</title>
        <authorList>
            <person name="Kumar V."/>
            <person name="Thakur V."/>
            <person name="Kumar S."/>
            <person name="Singh D."/>
        </authorList>
    </citation>
    <scope>NUCLEOTIDE SEQUENCE [LARGE SCALE GENOMIC DNA]</scope>
    <source>
        <strain evidence="3 4">PCH194</strain>
    </source>
</reference>
<dbReference type="Gene3D" id="2.40.160.20">
    <property type="match status" value="1"/>
</dbReference>
<protein>
    <recommendedName>
        <fullName evidence="5">Outer membrane protein beta-barrel domain-containing protein</fullName>
    </recommendedName>
</protein>
<dbReference type="InterPro" id="IPR011250">
    <property type="entry name" value="OMP/PagP_B-barrel"/>
</dbReference>
<accession>A0A7G3G949</accession>
<dbReference type="RefSeq" id="WP_130106242.1">
    <property type="nucleotide sequence ID" value="NZ_CP025781.1"/>
</dbReference>
<proteinExistence type="predicted"/>
<feature type="signal peptide" evidence="2">
    <location>
        <begin position="1"/>
        <end position="20"/>
    </location>
</feature>
<dbReference type="SUPFAM" id="SSF56925">
    <property type="entry name" value="OMPA-like"/>
    <property type="match status" value="1"/>
</dbReference>
<keyword evidence="2" id="KW-0732">Signal</keyword>
<dbReference type="GO" id="GO:0009279">
    <property type="term" value="C:cell outer membrane"/>
    <property type="evidence" value="ECO:0007669"/>
    <property type="project" value="UniProtKB-SubCell"/>
</dbReference>
<feature type="chain" id="PRO_5028965540" description="Outer membrane protein beta-barrel domain-containing protein" evidence="2">
    <location>
        <begin position="21"/>
        <end position="161"/>
    </location>
</feature>
<evidence type="ECO:0008006" key="5">
    <source>
        <dbReference type="Google" id="ProtNLM"/>
    </source>
</evidence>
<sequence>MRSKIPYALFFCLFSASTFADYSLLIDGVSKHFGCKKNRHNPCEYNEINPGLGIELSSKTSNWGIPFIRAGAYKDSYSDAAAYAAMGVRQDWEISGPFRFGAGVMGGYLKSKRQDGAIALPFIYLTYKDLALELGYIADTQILNQRNKAKSLATLGFRWDF</sequence>
<evidence type="ECO:0000256" key="2">
    <source>
        <dbReference type="SAM" id="SignalP"/>
    </source>
</evidence>
<evidence type="ECO:0000256" key="1">
    <source>
        <dbReference type="ARBA" id="ARBA00004442"/>
    </source>
</evidence>
<name>A0A7G3G949_9NEIS</name>
<dbReference type="Proteomes" id="UP000515917">
    <property type="component" value="Chromosome"/>
</dbReference>
<evidence type="ECO:0000313" key="3">
    <source>
        <dbReference type="EMBL" id="QBC43662.1"/>
    </source>
</evidence>
<gene>
    <name evidence="3" type="ORF">C1H71_08970</name>
</gene>
<comment type="subcellular location">
    <subcellularLocation>
        <location evidence="1">Cell outer membrane</location>
    </subcellularLocation>
</comment>